<dbReference type="RefSeq" id="WP_052203379.1">
    <property type="nucleotide sequence ID" value="NZ_CP012342.1"/>
</dbReference>
<dbReference type="PROSITE" id="PS51371">
    <property type="entry name" value="CBS"/>
    <property type="match status" value="2"/>
</dbReference>
<dbReference type="GO" id="GO:0005886">
    <property type="term" value="C:plasma membrane"/>
    <property type="evidence" value="ECO:0007669"/>
    <property type="project" value="UniProtKB-SubCell"/>
</dbReference>
<evidence type="ECO:0000256" key="9">
    <source>
        <dbReference type="PROSITE-ProRule" id="PRU00703"/>
    </source>
</evidence>
<evidence type="ECO:0000256" key="2">
    <source>
        <dbReference type="ARBA" id="ARBA00006337"/>
    </source>
</evidence>
<feature type="transmembrane region" description="Helical" evidence="10">
    <location>
        <begin position="65"/>
        <end position="84"/>
    </location>
</feature>
<keyword evidence="3" id="KW-1003">Cell membrane</keyword>
<dbReference type="AlphaFoldDB" id="A0A0K1R925"/>
<dbReference type="Gene3D" id="3.30.465.10">
    <property type="match status" value="1"/>
</dbReference>
<keyword evidence="8 10" id="KW-0472">Membrane</keyword>
<dbReference type="InterPro" id="IPR036318">
    <property type="entry name" value="FAD-bd_PCMH-like_sf"/>
</dbReference>
<evidence type="ECO:0000313" key="13">
    <source>
        <dbReference type="Proteomes" id="UP000060016"/>
    </source>
</evidence>
<dbReference type="InterPro" id="IPR005170">
    <property type="entry name" value="Transptr-assoc_dom"/>
</dbReference>
<dbReference type="InterPro" id="IPR016169">
    <property type="entry name" value="FAD-bd_PCMH_sub2"/>
</dbReference>
<gene>
    <name evidence="12" type="ORF">AK829_00685</name>
</gene>
<evidence type="ECO:0000256" key="8">
    <source>
        <dbReference type="ARBA" id="ARBA00023136"/>
    </source>
</evidence>
<name>A0A0K1R925_9CORY</name>
<dbReference type="SMART" id="SM01091">
    <property type="entry name" value="CorC_HlyC"/>
    <property type="match status" value="1"/>
</dbReference>
<comment type="subcellular location">
    <subcellularLocation>
        <location evidence="1">Cell membrane</location>
        <topology evidence="1">Multi-pass membrane protein</topology>
    </subcellularLocation>
</comment>
<dbReference type="STRING" id="156976.AK829_00685"/>
<sequence>MPLTLAYAVTTLIALLLSGLLGSVESALAPISRARVEGMVKDEVRGAGALLRVVDNRASHVNALVMLRTVLDVVAAVFAAMLAMDLIASDVWAITAAVAAVTLLQFGIIGVFARTAGKRNPYSISLRAAQWLVAFHTILGPLSGLLIKLGNVFHPGEDFRDGPYSTEVELREMVDIAQEQGVVETTEGRMIQNIFDLASTHARQVMVPRPEMIWIEEDKTAAQATRLMVRSGHSRVPVIGEDVDDIVGVAYLKDMFGDDGRPIDRDTAITNVVREPLFVPDSKPLDVLLKQMQQQNTHIAIVVDEYGGVAGLLTMEDLLEEIVGEITDEYDEDEAAPIEHLDMDTDTRLLRVQARLPLDDLIDHLADHLDYELTYDDEVLDSVDTVAGLLSYELGRVPLPGSSISMDGLTYTAEGGRDRRGRIKTRTVLVSVPAPAGEEFSK</sequence>
<keyword evidence="5" id="KW-0677">Repeat</keyword>
<evidence type="ECO:0000256" key="5">
    <source>
        <dbReference type="ARBA" id="ARBA00022737"/>
    </source>
</evidence>
<comment type="similarity">
    <text evidence="2">Belongs to the UPF0053 family.</text>
</comment>
<dbReference type="InterPro" id="IPR044751">
    <property type="entry name" value="Ion_transp-like_CBS"/>
</dbReference>
<keyword evidence="13" id="KW-1185">Reference proteome</keyword>
<evidence type="ECO:0000256" key="6">
    <source>
        <dbReference type="ARBA" id="ARBA00022989"/>
    </source>
</evidence>
<keyword evidence="7 9" id="KW-0129">CBS domain</keyword>
<keyword evidence="6 10" id="KW-1133">Transmembrane helix</keyword>
<dbReference type="SUPFAM" id="SSF54631">
    <property type="entry name" value="CBS-domain pair"/>
    <property type="match status" value="1"/>
</dbReference>
<dbReference type="PANTHER" id="PTHR22777:SF32">
    <property type="entry name" value="UPF0053 INNER MEMBRANE PROTEIN YFJD"/>
    <property type="match status" value="1"/>
</dbReference>
<dbReference type="PANTHER" id="PTHR22777">
    <property type="entry name" value="HEMOLYSIN-RELATED"/>
    <property type="match status" value="1"/>
</dbReference>
<proteinExistence type="inferred from homology"/>
<dbReference type="FunFam" id="3.10.580.10:FF:000002">
    <property type="entry name" value="Magnesium/cobalt efflux protein CorC"/>
    <property type="match status" value="1"/>
</dbReference>
<feature type="transmembrane region" description="Helical" evidence="10">
    <location>
        <begin position="91"/>
        <end position="113"/>
    </location>
</feature>
<dbReference type="CDD" id="cd04590">
    <property type="entry name" value="CBS_pair_CorC_HlyC_assoc"/>
    <property type="match status" value="1"/>
</dbReference>
<dbReference type="GO" id="GO:0050660">
    <property type="term" value="F:flavin adenine dinucleotide binding"/>
    <property type="evidence" value="ECO:0007669"/>
    <property type="project" value="InterPro"/>
</dbReference>
<dbReference type="InterPro" id="IPR002550">
    <property type="entry name" value="CNNM"/>
</dbReference>
<dbReference type="Pfam" id="PF01595">
    <property type="entry name" value="CNNM"/>
    <property type="match status" value="1"/>
</dbReference>
<dbReference type="KEGG" id="crie:AK829_00685"/>
<reference evidence="12 13" key="1">
    <citation type="submission" date="2015-08" db="EMBL/GenBank/DDBJ databases">
        <authorList>
            <person name="Babu N.S."/>
            <person name="Beckwith C.J."/>
            <person name="Beseler K.G."/>
            <person name="Brison A."/>
            <person name="Carone J.V."/>
            <person name="Caskin T.P."/>
            <person name="Diamond M."/>
            <person name="Durham M.E."/>
            <person name="Foxe J.M."/>
            <person name="Go M."/>
            <person name="Henderson B.A."/>
            <person name="Jones I.B."/>
            <person name="McGettigan J.A."/>
            <person name="Micheletti S.J."/>
            <person name="Nasrallah M.E."/>
            <person name="Ortiz D."/>
            <person name="Piller C.R."/>
            <person name="Privatt S.R."/>
            <person name="Schneider S.L."/>
            <person name="Sharp S."/>
            <person name="Smith T.C."/>
            <person name="Stanton J.D."/>
            <person name="Ullery H.E."/>
            <person name="Wilson R.J."/>
            <person name="Serrano M.G."/>
            <person name="Buck G."/>
            <person name="Lee V."/>
            <person name="Wang Y."/>
            <person name="Carvalho R."/>
            <person name="Voegtly L."/>
            <person name="Shi R."/>
            <person name="Duckworth R."/>
            <person name="Johnson A."/>
            <person name="Loviza R."/>
            <person name="Walstead R."/>
            <person name="Shah Z."/>
            <person name="Kiflezghi M."/>
            <person name="Wade K."/>
            <person name="Ball S.L."/>
            <person name="Bradley K.W."/>
            <person name="Asai D.J."/>
            <person name="Bowman C.A."/>
            <person name="Russell D.A."/>
            <person name="Pope W.H."/>
            <person name="Jacobs-Sera D."/>
            <person name="Hendrix R.W."/>
            <person name="Hatfull G.F."/>
        </authorList>
    </citation>
    <scope>NUCLEOTIDE SEQUENCE [LARGE SCALE GENOMIC DNA]</scope>
    <source>
        <strain evidence="12 13">PUDD_83A45</strain>
    </source>
</reference>
<evidence type="ECO:0000256" key="3">
    <source>
        <dbReference type="ARBA" id="ARBA00022475"/>
    </source>
</evidence>
<dbReference type="Pfam" id="PF00571">
    <property type="entry name" value="CBS"/>
    <property type="match status" value="2"/>
</dbReference>
<feature type="transmembrane region" description="Helical" evidence="10">
    <location>
        <begin position="128"/>
        <end position="147"/>
    </location>
</feature>
<feature type="domain" description="CBS" evidence="11">
    <location>
        <begin position="206"/>
        <end position="265"/>
    </location>
</feature>
<dbReference type="InterPro" id="IPR046342">
    <property type="entry name" value="CBS_dom_sf"/>
</dbReference>
<dbReference type="EMBL" id="CP012342">
    <property type="protein sequence ID" value="AKV57935.1"/>
    <property type="molecule type" value="Genomic_DNA"/>
</dbReference>
<evidence type="ECO:0000313" key="12">
    <source>
        <dbReference type="EMBL" id="AKV57935.1"/>
    </source>
</evidence>
<accession>A0A0K1R925</accession>
<dbReference type="SUPFAM" id="SSF56176">
    <property type="entry name" value="FAD-binding/transporter-associated domain-like"/>
    <property type="match status" value="1"/>
</dbReference>
<dbReference type="InterPro" id="IPR000644">
    <property type="entry name" value="CBS_dom"/>
</dbReference>
<keyword evidence="4 10" id="KW-0812">Transmembrane</keyword>
<organism evidence="12 13">
    <name type="scientific">Corynebacterium riegelii</name>
    <dbReference type="NCBI Taxonomy" id="156976"/>
    <lineage>
        <taxon>Bacteria</taxon>
        <taxon>Bacillati</taxon>
        <taxon>Actinomycetota</taxon>
        <taxon>Actinomycetes</taxon>
        <taxon>Mycobacteriales</taxon>
        <taxon>Corynebacteriaceae</taxon>
        <taxon>Corynebacterium</taxon>
    </lineage>
</organism>
<dbReference type="PATRIC" id="fig|156976.3.peg.128"/>
<evidence type="ECO:0000256" key="4">
    <source>
        <dbReference type="ARBA" id="ARBA00022692"/>
    </source>
</evidence>
<evidence type="ECO:0000256" key="7">
    <source>
        <dbReference type="ARBA" id="ARBA00023122"/>
    </source>
</evidence>
<dbReference type="Gene3D" id="3.10.580.10">
    <property type="entry name" value="CBS-domain"/>
    <property type="match status" value="1"/>
</dbReference>
<evidence type="ECO:0000256" key="10">
    <source>
        <dbReference type="SAM" id="Phobius"/>
    </source>
</evidence>
<feature type="domain" description="CBS" evidence="11">
    <location>
        <begin position="272"/>
        <end position="329"/>
    </location>
</feature>
<evidence type="ECO:0000256" key="1">
    <source>
        <dbReference type="ARBA" id="ARBA00004651"/>
    </source>
</evidence>
<evidence type="ECO:0000259" key="11">
    <source>
        <dbReference type="PROSITE" id="PS51371"/>
    </source>
</evidence>
<protein>
    <recommendedName>
        <fullName evidence="11">CBS domain-containing protein</fullName>
    </recommendedName>
</protein>
<dbReference type="Proteomes" id="UP000060016">
    <property type="component" value="Chromosome"/>
</dbReference>